<feature type="domain" description="Helicase ATP-binding" evidence="15">
    <location>
        <begin position="600"/>
        <end position="761"/>
    </location>
</feature>
<dbReference type="InterPro" id="IPR014001">
    <property type="entry name" value="Helicase_ATP-bd"/>
</dbReference>
<gene>
    <name evidence="13" type="primary">mfd</name>
    <name evidence="17" type="ORF">FRUB_00239</name>
</gene>
<evidence type="ECO:0000256" key="10">
    <source>
        <dbReference type="ARBA" id="ARBA00061104"/>
    </source>
</evidence>
<dbReference type="GO" id="GO:0005737">
    <property type="term" value="C:cytoplasm"/>
    <property type="evidence" value="ECO:0007669"/>
    <property type="project" value="UniProtKB-SubCell"/>
</dbReference>
<keyword evidence="8 13" id="KW-0238">DNA-binding</keyword>
<dbReference type="Pfam" id="PF03461">
    <property type="entry name" value="TRCF"/>
    <property type="match status" value="1"/>
</dbReference>
<evidence type="ECO:0000256" key="13">
    <source>
        <dbReference type="HAMAP-Rule" id="MF_00969"/>
    </source>
</evidence>
<dbReference type="PANTHER" id="PTHR47964:SF1">
    <property type="entry name" value="ATP-DEPENDENT DNA HELICASE HOMOLOG RECG, CHLOROPLASTIC"/>
    <property type="match status" value="1"/>
</dbReference>
<dbReference type="NCBIfam" id="TIGR00580">
    <property type="entry name" value="mfd"/>
    <property type="match status" value="1"/>
</dbReference>
<keyword evidence="4 13" id="KW-0227">DNA damage</keyword>
<dbReference type="GO" id="GO:0000716">
    <property type="term" value="P:transcription-coupled nucleotide-excision repair, DNA damage recognition"/>
    <property type="evidence" value="ECO:0007669"/>
    <property type="project" value="UniProtKB-UniRule"/>
</dbReference>
<evidence type="ECO:0000256" key="4">
    <source>
        <dbReference type="ARBA" id="ARBA00022763"/>
    </source>
</evidence>
<evidence type="ECO:0000313" key="18">
    <source>
        <dbReference type="Proteomes" id="UP000214646"/>
    </source>
</evidence>
<keyword evidence="18" id="KW-1185">Reference proteome</keyword>
<keyword evidence="9 13" id="KW-0234">DNA repair</keyword>
<dbReference type="RefSeq" id="WP_088251754.1">
    <property type="nucleotide sequence ID" value="NZ_NIDE01000001.1"/>
</dbReference>
<dbReference type="SMART" id="SM00487">
    <property type="entry name" value="DEXDc"/>
    <property type="match status" value="1"/>
</dbReference>
<dbReference type="CDD" id="cd17991">
    <property type="entry name" value="DEXHc_TRCF"/>
    <property type="match status" value="1"/>
</dbReference>
<dbReference type="Pfam" id="PF00271">
    <property type="entry name" value="Helicase_C"/>
    <property type="match status" value="1"/>
</dbReference>
<evidence type="ECO:0000256" key="2">
    <source>
        <dbReference type="ARBA" id="ARBA00022490"/>
    </source>
</evidence>
<comment type="subcellular location">
    <subcellularLocation>
        <location evidence="1 13">Cytoplasm</location>
    </subcellularLocation>
</comment>
<dbReference type="Gene3D" id="3.40.50.300">
    <property type="entry name" value="P-loop containing nucleotide triphosphate hydrolases"/>
    <property type="match status" value="2"/>
</dbReference>
<dbReference type="Gene3D" id="3.90.1150.50">
    <property type="entry name" value="Transcription-repair-coupling factor, D7 domain"/>
    <property type="match status" value="1"/>
</dbReference>
<dbReference type="Gene3D" id="2.40.10.170">
    <property type="match status" value="1"/>
</dbReference>
<comment type="similarity">
    <text evidence="11 13">In the C-terminal section; belongs to the helicase family. RecG subfamily.</text>
</comment>
<dbReference type="GO" id="GO:0006355">
    <property type="term" value="P:regulation of DNA-templated transcription"/>
    <property type="evidence" value="ECO:0007669"/>
    <property type="project" value="UniProtKB-UniRule"/>
</dbReference>
<evidence type="ECO:0000256" key="12">
    <source>
        <dbReference type="ARBA" id="ARBA00070128"/>
    </source>
</evidence>
<dbReference type="SMART" id="SM01058">
    <property type="entry name" value="CarD_TRCF"/>
    <property type="match status" value="1"/>
</dbReference>
<dbReference type="EC" id="3.6.4.-" evidence="13"/>
<evidence type="ECO:0000259" key="15">
    <source>
        <dbReference type="PROSITE" id="PS51192"/>
    </source>
</evidence>
<evidence type="ECO:0000256" key="7">
    <source>
        <dbReference type="ARBA" id="ARBA00022840"/>
    </source>
</evidence>
<dbReference type="InterPro" id="IPR037235">
    <property type="entry name" value="TRCF-like_C_D7"/>
</dbReference>
<dbReference type="OrthoDB" id="9804325at2"/>
<feature type="domain" description="Helicase C-terminal" evidence="16">
    <location>
        <begin position="770"/>
        <end position="936"/>
    </location>
</feature>
<dbReference type="GO" id="GO:0003684">
    <property type="term" value="F:damaged DNA binding"/>
    <property type="evidence" value="ECO:0007669"/>
    <property type="project" value="InterPro"/>
</dbReference>
<comment type="caution">
    <text evidence="17">The sequence shown here is derived from an EMBL/GenBank/DDBJ whole genome shotgun (WGS) entry which is preliminary data.</text>
</comment>
<evidence type="ECO:0000256" key="8">
    <source>
        <dbReference type="ARBA" id="ARBA00023125"/>
    </source>
</evidence>
<dbReference type="GO" id="GO:0016787">
    <property type="term" value="F:hydrolase activity"/>
    <property type="evidence" value="ECO:0007669"/>
    <property type="project" value="UniProtKB-KW"/>
</dbReference>
<dbReference type="PANTHER" id="PTHR47964">
    <property type="entry name" value="ATP-DEPENDENT DNA HELICASE HOMOLOG RECG, CHLOROPLASTIC"/>
    <property type="match status" value="1"/>
</dbReference>
<feature type="region of interest" description="Disordered" evidence="14">
    <location>
        <begin position="462"/>
        <end position="485"/>
    </location>
</feature>
<evidence type="ECO:0000259" key="16">
    <source>
        <dbReference type="PROSITE" id="PS51194"/>
    </source>
</evidence>
<dbReference type="InterPro" id="IPR041471">
    <property type="entry name" value="UvrB_inter"/>
</dbReference>
<evidence type="ECO:0000256" key="6">
    <source>
        <dbReference type="ARBA" id="ARBA00022806"/>
    </source>
</evidence>
<dbReference type="SUPFAM" id="SSF52540">
    <property type="entry name" value="P-loop containing nucleoside triphosphate hydrolases"/>
    <property type="match status" value="3"/>
</dbReference>
<dbReference type="AlphaFoldDB" id="A0A225DYD1"/>
<dbReference type="EMBL" id="NIDE01000001">
    <property type="protein sequence ID" value="OWK46540.1"/>
    <property type="molecule type" value="Genomic_DNA"/>
</dbReference>
<dbReference type="Pfam" id="PF02559">
    <property type="entry name" value="CarD_TRCF_RID"/>
    <property type="match status" value="1"/>
</dbReference>
<comment type="similarity">
    <text evidence="10 13">In the N-terminal section; belongs to the UvrB family.</text>
</comment>
<dbReference type="FunFam" id="3.40.50.300:FF:000546">
    <property type="entry name" value="Transcription-repair-coupling factor"/>
    <property type="match status" value="1"/>
</dbReference>
<dbReference type="Proteomes" id="UP000214646">
    <property type="component" value="Unassembled WGS sequence"/>
</dbReference>
<dbReference type="InterPro" id="IPR011545">
    <property type="entry name" value="DEAD/DEAH_box_helicase_dom"/>
</dbReference>
<dbReference type="InterPro" id="IPR004576">
    <property type="entry name" value="Mfd"/>
</dbReference>
<dbReference type="Pfam" id="PF00270">
    <property type="entry name" value="DEAD"/>
    <property type="match status" value="1"/>
</dbReference>
<accession>A0A225DYD1</accession>
<dbReference type="InterPro" id="IPR027417">
    <property type="entry name" value="P-loop_NTPase"/>
</dbReference>
<name>A0A225DYD1_9BACT</name>
<dbReference type="PROSITE" id="PS51192">
    <property type="entry name" value="HELICASE_ATP_BIND_1"/>
    <property type="match status" value="1"/>
</dbReference>
<keyword evidence="6 17" id="KW-0347">Helicase</keyword>
<comment type="function">
    <text evidence="13">Couples transcription and DNA repair by recognizing RNA polymerase (RNAP) stalled at DNA lesions. Mediates ATP-dependent release of RNAP and its truncated transcript from the DNA, and recruitment of nucleotide excision repair machinery to the damaged site.</text>
</comment>
<dbReference type="SMART" id="SM00490">
    <property type="entry name" value="HELICc"/>
    <property type="match status" value="1"/>
</dbReference>
<evidence type="ECO:0000313" key="17">
    <source>
        <dbReference type="EMBL" id="OWK46540.1"/>
    </source>
</evidence>
<dbReference type="InterPro" id="IPR001650">
    <property type="entry name" value="Helicase_C-like"/>
</dbReference>
<organism evidence="17 18">
    <name type="scientific">Fimbriiglobus ruber</name>
    <dbReference type="NCBI Taxonomy" id="1908690"/>
    <lineage>
        <taxon>Bacteria</taxon>
        <taxon>Pseudomonadati</taxon>
        <taxon>Planctomycetota</taxon>
        <taxon>Planctomycetia</taxon>
        <taxon>Gemmatales</taxon>
        <taxon>Gemmataceae</taxon>
        <taxon>Fimbriiglobus</taxon>
    </lineage>
</organism>
<dbReference type="Gene3D" id="3.30.2060.10">
    <property type="entry name" value="Penicillin-binding protein 1b domain"/>
    <property type="match status" value="1"/>
</dbReference>
<dbReference type="GO" id="GO:0005524">
    <property type="term" value="F:ATP binding"/>
    <property type="evidence" value="ECO:0007669"/>
    <property type="project" value="UniProtKB-UniRule"/>
</dbReference>
<proteinExistence type="inferred from homology"/>
<evidence type="ECO:0000256" key="1">
    <source>
        <dbReference type="ARBA" id="ARBA00004496"/>
    </source>
</evidence>
<keyword evidence="5 13" id="KW-0378">Hydrolase</keyword>
<dbReference type="InterPro" id="IPR003711">
    <property type="entry name" value="CarD-like/TRCF_RID"/>
</dbReference>
<reference evidence="18" key="1">
    <citation type="submission" date="2017-06" db="EMBL/GenBank/DDBJ databases">
        <title>Genome analysis of Fimbriiglobus ruber SP5, the first member of the order Planctomycetales with confirmed chitinolytic capability.</title>
        <authorList>
            <person name="Ravin N.V."/>
            <person name="Rakitin A.L."/>
            <person name="Ivanova A.A."/>
            <person name="Beletsky A.V."/>
            <person name="Kulichevskaya I.S."/>
            <person name="Mardanov A.V."/>
            <person name="Dedysh S.N."/>
        </authorList>
    </citation>
    <scope>NUCLEOTIDE SEQUENCE [LARGE SCALE GENOMIC DNA]</scope>
    <source>
        <strain evidence="18">SP5</strain>
    </source>
</reference>
<evidence type="ECO:0000256" key="9">
    <source>
        <dbReference type="ARBA" id="ARBA00023204"/>
    </source>
</evidence>
<dbReference type="SUPFAM" id="SSF143517">
    <property type="entry name" value="TRCF domain-like"/>
    <property type="match status" value="1"/>
</dbReference>
<dbReference type="PROSITE" id="PS51194">
    <property type="entry name" value="HELICASE_CTER"/>
    <property type="match status" value="1"/>
</dbReference>
<dbReference type="GO" id="GO:0003678">
    <property type="term" value="F:DNA helicase activity"/>
    <property type="evidence" value="ECO:0007669"/>
    <property type="project" value="TreeGrafter"/>
</dbReference>
<dbReference type="HAMAP" id="MF_00969">
    <property type="entry name" value="TRCF"/>
    <property type="match status" value="1"/>
</dbReference>
<dbReference type="InterPro" id="IPR047112">
    <property type="entry name" value="RecG/Mfd"/>
</dbReference>
<evidence type="ECO:0000256" key="3">
    <source>
        <dbReference type="ARBA" id="ARBA00022741"/>
    </source>
</evidence>
<protein>
    <recommendedName>
        <fullName evidence="12 13">Transcription-repair-coupling factor</fullName>
        <shortName evidence="13">TRCF</shortName>
        <ecNumber evidence="13">3.6.4.-</ecNumber>
    </recommendedName>
</protein>
<dbReference type="SMART" id="SM00982">
    <property type="entry name" value="TRCF"/>
    <property type="match status" value="1"/>
</dbReference>
<dbReference type="SUPFAM" id="SSF141259">
    <property type="entry name" value="CarD-like"/>
    <property type="match status" value="1"/>
</dbReference>
<keyword evidence="3 13" id="KW-0547">Nucleotide-binding</keyword>
<dbReference type="InterPro" id="IPR036101">
    <property type="entry name" value="CarD-like/TRCF_RID_sf"/>
</dbReference>
<evidence type="ECO:0000256" key="14">
    <source>
        <dbReference type="SAM" id="MobiDB-lite"/>
    </source>
</evidence>
<keyword evidence="2 13" id="KW-0963">Cytoplasm</keyword>
<evidence type="ECO:0000256" key="5">
    <source>
        <dbReference type="ARBA" id="ARBA00022801"/>
    </source>
</evidence>
<keyword evidence="7 13" id="KW-0067">ATP-binding</keyword>
<dbReference type="InterPro" id="IPR005118">
    <property type="entry name" value="TRCF_C"/>
</dbReference>
<evidence type="ECO:0000256" key="11">
    <source>
        <dbReference type="ARBA" id="ARBA00061399"/>
    </source>
</evidence>
<dbReference type="Pfam" id="PF17757">
    <property type="entry name" value="UvrB_inter"/>
    <property type="match status" value="1"/>
</dbReference>
<sequence>MATASGTTTGHEFALTDLPQAIRGVEGWGILRAALANGQSGTIDGAWGSSAAAAAAALATDLDGSLLVVVPGPADVGPWAEDLASFLGKSPSLFPAFETWPPPTIRGRIADETGQRLRLLQLLLGASPPKLVLASFAALIQPVPPREDLRASGRTLRAGTTLDPDEFISWLAGRGYKRVEAVEYPGEFGRRGGIIDLYPPDATDPVRLEFFGDELESIRTFSSQSQRSLGTMSEIVVLGVGESAPGPRGTSAGFLTDYFPPKTAVLLVEPEDLKEQGRHFFDRVGDRSGLFSTEGAFAQLMRHPTVTISALPRPSVETSVHLRVESVERFSGNVQRVRDELDAVAQSDRVLIACQTEAECHRLTEVLKAGRLAGSGRLGLVTGHVRAGFRLVGGGVVVLGSHELFHRDLLPPGVKTTPAAGAASRRVEGRAIDSFLELNDGDYVVHVAHGIARFRGMTMLDKGARGEPSSSNTNPSDDDALDSVSASQAQEEQLILEFRDGVFMYVPATRIDLVQKYVGGAQTQPELSKLGGTAWGRKKDRVSEAVRDMAAEMIQIQAVRAAIPGFSFPADSDWQREFEASFPYQETPDQLAAINEIRTDLEKPKPMDRLLCGDVGYGKTEVAVRAAFKVIDNGKQVAVLVPTTILAEQHYRTFSQRLAEYPFVVEVVSRFKPPAQQKAILKRVAAGEVDVVIGTHRIVSNDVKFKDLGLVVVDEEQRFGVEHKEKLKRLRTTVHVLTMTATPIPRTLHSALLGIREISNLETPPPDRVPVETRIIRWDDQLLRHAILREMNRGGQVYFVHNRVSDIREIADKIAFIVPEAKIVIGHGQMNEHDLEKAMVTFVRKEADILVATTIIESGLDIPNANTMFIDQGDMYGLADLHQLRGRVGRTRTRAYAYLIVDAHKMITPHAQKRLKAIEEFTELGAGFKIAMRDLEIRGAGNILGGEQSGHIASIGYELYCQLLENAIRQLKQQPPRAAVEVNVDLPWPAFLPRDYVPGQKLRIEVYRRLARLRDPRKLEDFRRELRDRYGPPPEPAEWLLRATEIRLLCVRWQVSGVHRDGRDLVFSYRSRDKADQLAKVSGGRLKVVDEKSLYLRLKPEEDPPEAAYRLLKMVLNPGSGTV</sequence>